<keyword evidence="2" id="KW-1185">Reference proteome</keyword>
<gene>
    <name evidence="1" type="ORF">DEBURN_LOCUS306</name>
</gene>
<organism evidence="1 2">
    <name type="scientific">Diversispora eburnea</name>
    <dbReference type="NCBI Taxonomy" id="1213867"/>
    <lineage>
        <taxon>Eukaryota</taxon>
        <taxon>Fungi</taxon>
        <taxon>Fungi incertae sedis</taxon>
        <taxon>Mucoromycota</taxon>
        <taxon>Glomeromycotina</taxon>
        <taxon>Glomeromycetes</taxon>
        <taxon>Diversisporales</taxon>
        <taxon>Diversisporaceae</taxon>
        <taxon>Diversispora</taxon>
    </lineage>
</organism>
<accession>A0A9N8UZG6</accession>
<dbReference type="AlphaFoldDB" id="A0A9N8UZG6"/>
<proteinExistence type="predicted"/>
<dbReference type="EMBL" id="CAJVPK010000010">
    <property type="protein sequence ID" value="CAG8433023.1"/>
    <property type="molecule type" value="Genomic_DNA"/>
</dbReference>
<dbReference type="OrthoDB" id="2424486at2759"/>
<evidence type="ECO:0000313" key="2">
    <source>
        <dbReference type="Proteomes" id="UP000789706"/>
    </source>
</evidence>
<sequence length="387" mass="44421">MLSNNWPSLRKLGIGYFLDSVEIWVTPIPKDSISDEEILYKLKDSWPQRSNKDIDISEAHDVIINLGGQINGEINKIEVSMEIITNSWRNRISNAELIQLCSKMVHTLEITFNSLLNLDRLKSAEGGNSYGRLNKLEDGNSNEQNITAKAADRNCPEIFQSFSVYAYLQTNVDRKPNDTNGNLKLNIDLSECRMGQMLSDNWPSLRKLGIGYFLDSVEIWVTPIPKESISDEETLYQLKDSWPKRSNKDIDIPEAHEVIVNLGGQINGEIWKIGGQLNGNYEHSCHWDIYEEMYGFRISIEQILSCKINGRRFISNKESKLIKLCPKMVHTLEITFDSLVDFNKNFENFEMPKGSRPNVIFGENVTPKKEIIQRDLNSNIEIKKEDQ</sequence>
<dbReference type="Proteomes" id="UP000789706">
    <property type="component" value="Unassembled WGS sequence"/>
</dbReference>
<comment type="caution">
    <text evidence="1">The sequence shown here is derived from an EMBL/GenBank/DDBJ whole genome shotgun (WGS) entry which is preliminary data.</text>
</comment>
<evidence type="ECO:0000313" key="1">
    <source>
        <dbReference type="EMBL" id="CAG8433023.1"/>
    </source>
</evidence>
<name>A0A9N8UZG6_9GLOM</name>
<reference evidence="1" key="1">
    <citation type="submission" date="2021-06" db="EMBL/GenBank/DDBJ databases">
        <authorList>
            <person name="Kallberg Y."/>
            <person name="Tangrot J."/>
            <person name="Rosling A."/>
        </authorList>
    </citation>
    <scope>NUCLEOTIDE SEQUENCE</scope>
    <source>
        <strain evidence="1">AZ414A</strain>
    </source>
</reference>
<protein>
    <submittedName>
        <fullName evidence="1">8578_t:CDS:1</fullName>
    </submittedName>
</protein>